<name>A0ACB9RFH9_9MYRT</name>
<evidence type="ECO:0000313" key="1">
    <source>
        <dbReference type="EMBL" id="KAI4377650.1"/>
    </source>
</evidence>
<organism evidence="1 2">
    <name type="scientific">Melastoma candidum</name>
    <dbReference type="NCBI Taxonomy" id="119954"/>
    <lineage>
        <taxon>Eukaryota</taxon>
        <taxon>Viridiplantae</taxon>
        <taxon>Streptophyta</taxon>
        <taxon>Embryophyta</taxon>
        <taxon>Tracheophyta</taxon>
        <taxon>Spermatophyta</taxon>
        <taxon>Magnoliopsida</taxon>
        <taxon>eudicotyledons</taxon>
        <taxon>Gunneridae</taxon>
        <taxon>Pentapetalae</taxon>
        <taxon>rosids</taxon>
        <taxon>malvids</taxon>
        <taxon>Myrtales</taxon>
        <taxon>Melastomataceae</taxon>
        <taxon>Melastomatoideae</taxon>
        <taxon>Melastomateae</taxon>
        <taxon>Melastoma</taxon>
    </lineage>
</organism>
<reference evidence="2" key="1">
    <citation type="journal article" date="2023" name="Front. Plant Sci.">
        <title>Chromosomal-level genome assembly of Melastoma candidum provides insights into trichome evolution.</title>
        <authorList>
            <person name="Zhong Y."/>
            <person name="Wu W."/>
            <person name="Sun C."/>
            <person name="Zou P."/>
            <person name="Liu Y."/>
            <person name="Dai S."/>
            <person name="Zhou R."/>
        </authorList>
    </citation>
    <scope>NUCLEOTIDE SEQUENCE [LARGE SCALE GENOMIC DNA]</scope>
</reference>
<dbReference type="Proteomes" id="UP001057402">
    <property type="component" value="Chromosome 4"/>
</dbReference>
<protein>
    <submittedName>
        <fullName evidence="1">Uncharacterized protein</fullName>
    </submittedName>
</protein>
<comment type="caution">
    <text evidence="1">The sequence shown here is derived from an EMBL/GenBank/DDBJ whole genome shotgun (WGS) entry which is preliminary data.</text>
</comment>
<dbReference type="EMBL" id="CM042883">
    <property type="protein sequence ID" value="KAI4377650.1"/>
    <property type="molecule type" value="Genomic_DNA"/>
</dbReference>
<sequence>MSSLCCRASYQPANRKDALSLPSLKPLWDRLQVMPLREHVFKAVTMVSEGILDVAVDSVFKVTKQPMLPNQRNFGPVEEIGEETEAVCMDGEVPSDFPLGVLIRNGPNPLCGGLLSTTSMFGKSSQTWVEGDGMVHAVYFRKDGSGNRILAYNNKYVESETFEIEKQRNKPCFLPAVEGDSLAILAAYVFNFMRYGEVNKYMSNTNVIEHAGKTYTIAENYVPIEVDFLTLETGRPWNIADDWNHPFTSHPKKAPETGELVVMGIDAKKPYYVLGVISANGERLSHKVDLGFDRSVLSHEIGVTLKYNVIIDHPLIFDLNRLAKGGPLLKYDNKARTRIGVMPRYGDAASVKWFDVENSCIFHIFNCFEDGKEVVVTGCKALTAVFPGPDHGMNKFEWFSRGFNFADPVDGAPHGYLFTRAHKWRLNMETGEVVETALTGKDSSMDFPFINTEFTGLKNMFGYAQVVDSQASSKSAMAKYGALAKLHFEETTPGELDSEGQPQRLVKVQYHDLGEHCFCSGSIFVHREGGTEEDDGWVVSWVHNEESDESHVYIIDAKKFEEKPVAKIAMPQRVPYGFHGTFIRIPNCGP</sequence>
<evidence type="ECO:0000313" key="2">
    <source>
        <dbReference type="Proteomes" id="UP001057402"/>
    </source>
</evidence>
<accession>A0ACB9RFH9</accession>
<keyword evidence="2" id="KW-1185">Reference proteome</keyword>
<proteinExistence type="predicted"/>
<gene>
    <name evidence="1" type="ORF">MLD38_015244</name>
</gene>